<reference evidence="3" key="1">
    <citation type="submission" date="2021-06" db="EMBL/GenBank/DDBJ databases">
        <authorList>
            <person name="Kallberg Y."/>
            <person name="Tangrot J."/>
            <person name="Rosling A."/>
        </authorList>
    </citation>
    <scope>NUCLEOTIDE SEQUENCE</scope>
    <source>
        <strain evidence="3">AZ414A</strain>
    </source>
</reference>
<dbReference type="AlphaFoldDB" id="A0A9N9BGX8"/>
<keyword evidence="2" id="KW-0812">Transmembrane</keyword>
<accession>A0A9N9BGX8</accession>
<comment type="caution">
    <text evidence="3">The sequence shown here is derived from an EMBL/GenBank/DDBJ whole genome shotgun (WGS) entry which is preliminary data.</text>
</comment>
<feature type="transmembrane region" description="Helical" evidence="2">
    <location>
        <begin position="12"/>
        <end position="32"/>
    </location>
</feature>
<evidence type="ECO:0000313" key="4">
    <source>
        <dbReference type="Proteomes" id="UP000789706"/>
    </source>
</evidence>
<dbReference type="EMBL" id="CAJVPK010001014">
    <property type="protein sequence ID" value="CAG8565437.1"/>
    <property type="molecule type" value="Genomic_DNA"/>
</dbReference>
<feature type="transmembrane region" description="Helical" evidence="2">
    <location>
        <begin position="172"/>
        <end position="193"/>
    </location>
</feature>
<evidence type="ECO:0000256" key="2">
    <source>
        <dbReference type="SAM" id="Phobius"/>
    </source>
</evidence>
<gene>
    <name evidence="3" type="ORF">DEBURN_LOCUS7801</name>
</gene>
<evidence type="ECO:0000256" key="1">
    <source>
        <dbReference type="SAM" id="MobiDB-lite"/>
    </source>
</evidence>
<keyword evidence="2" id="KW-1133">Transmembrane helix</keyword>
<name>A0A9N9BGX8_9GLOM</name>
<proteinExistence type="predicted"/>
<dbReference type="OrthoDB" id="2416917at2759"/>
<feature type="region of interest" description="Disordered" evidence="1">
    <location>
        <begin position="234"/>
        <end position="253"/>
    </location>
</feature>
<dbReference type="Proteomes" id="UP000789706">
    <property type="component" value="Unassembled WGS sequence"/>
</dbReference>
<feature type="transmembrane region" description="Helical" evidence="2">
    <location>
        <begin position="44"/>
        <end position="64"/>
    </location>
</feature>
<keyword evidence="4" id="KW-1185">Reference proteome</keyword>
<organism evidence="3 4">
    <name type="scientific">Diversispora eburnea</name>
    <dbReference type="NCBI Taxonomy" id="1213867"/>
    <lineage>
        <taxon>Eukaryota</taxon>
        <taxon>Fungi</taxon>
        <taxon>Fungi incertae sedis</taxon>
        <taxon>Mucoromycota</taxon>
        <taxon>Glomeromycotina</taxon>
        <taxon>Glomeromycetes</taxon>
        <taxon>Diversisporales</taxon>
        <taxon>Diversisporaceae</taxon>
        <taxon>Diversispora</taxon>
    </lineage>
</organism>
<feature type="transmembrane region" description="Helical" evidence="2">
    <location>
        <begin position="76"/>
        <end position="99"/>
    </location>
</feature>
<sequence>MISNYQNDGYMGFLYGAAVMVARIAASFAPVWVDLIGCKVIFSLSYISSFFFREALAFFLLWRLRQIGNNQIDKWASIILFSGRTIAHIIAFGFVRILIYPTPLRVWCTNDFTLLFKPETASICVDFSIDLYVSFRLIQILRSANNNLIGLDASMKGSTKRTLFTGVMYWNFARLGVAFLLNLSAFVNILVALKPTTLDMIAARIFFNTLAFVLMSYVVTVDAEIVKVIKGGNQNKKGSGRPKNKEKSYSANATKKSADSVLLPKHDTLISHKNVQTYDISFKRMTFFEWSNIVMGFGHEKNRIQESDKEFEEIIEGPLEDINHDLEKDEFNIDINRSSNISEGSTIVIPGSGTIDV</sequence>
<evidence type="ECO:0000313" key="3">
    <source>
        <dbReference type="EMBL" id="CAG8565437.1"/>
    </source>
</evidence>
<feature type="transmembrane region" description="Helical" evidence="2">
    <location>
        <begin position="205"/>
        <end position="226"/>
    </location>
</feature>
<keyword evidence="2" id="KW-0472">Membrane</keyword>
<protein>
    <submittedName>
        <fullName evidence="3">1553_t:CDS:1</fullName>
    </submittedName>
</protein>